<dbReference type="SUPFAM" id="SSF52540">
    <property type="entry name" value="P-loop containing nucleoside triphosphate hydrolases"/>
    <property type="match status" value="1"/>
</dbReference>
<dbReference type="Proteomes" id="UP000603865">
    <property type="component" value="Unassembled WGS sequence"/>
</dbReference>
<evidence type="ECO:0000313" key="3">
    <source>
        <dbReference type="Proteomes" id="UP000603865"/>
    </source>
</evidence>
<gene>
    <name evidence="2" type="ORF">GCM10008957_32750</name>
</gene>
<evidence type="ECO:0000259" key="1">
    <source>
        <dbReference type="PROSITE" id="PS50837"/>
    </source>
</evidence>
<dbReference type="PROSITE" id="PS50837">
    <property type="entry name" value="NACHT"/>
    <property type="match status" value="1"/>
</dbReference>
<dbReference type="InterPro" id="IPR011989">
    <property type="entry name" value="ARM-like"/>
</dbReference>
<dbReference type="PANTHER" id="PTHR46844:SF1">
    <property type="entry name" value="SLR5058 PROTEIN"/>
    <property type="match status" value="1"/>
</dbReference>
<name>A0A918CD13_9DEIO</name>
<accession>A0A918CD13</accession>
<keyword evidence="3" id="KW-1185">Reference proteome</keyword>
<dbReference type="InterPro" id="IPR007111">
    <property type="entry name" value="NACHT_NTPase"/>
</dbReference>
<dbReference type="InterPro" id="IPR016024">
    <property type="entry name" value="ARM-type_fold"/>
</dbReference>
<dbReference type="EMBL" id="BMQL01000020">
    <property type="protein sequence ID" value="GGR17477.1"/>
    <property type="molecule type" value="Genomic_DNA"/>
</dbReference>
<reference evidence="2" key="2">
    <citation type="submission" date="2020-09" db="EMBL/GenBank/DDBJ databases">
        <authorList>
            <person name="Sun Q."/>
            <person name="Ohkuma M."/>
        </authorList>
    </citation>
    <scope>NUCLEOTIDE SEQUENCE</scope>
    <source>
        <strain evidence="2">JCM 31311</strain>
    </source>
</reference>
<dbReference type="SUPFAM" id="SSF48371">
    <property type="entry name" value="ARM repeat"/>
    <property type="match status" value="1"/>
</dbReference>
<sequence>MQERRRSVEDWLTGEDAAVLLGGPGSGKSTLLRYLTLDLLSDAPTLKVSSGRWAGYLPIWVPFAYWTRLIASRQGGSVSLTDVMQSWLHDFDAERLIALVTQALDDRRLLLIVDGLDEYAQESFAGLALDRLRVYTQERQVPVVLSSRPKGYELFRGNLGGWPAAQLANLSLLQQRQLAHTWLDHQLRPTLGSDEETITRRLTTETDAFFEELAESSDLSQLAGVPLLLCLLISLRRTEVVLPRSRFRVYDSVVQHLLEVHPRRRLRAASVAEPDRSFSLTETLEAYAYLGYHLQCHHPEGIISIQDASTALITFFQDTEIGLGLTRIEARRAAENMITVGETSVGLLVRRSPHDLGFFHRTLQEFLASRHLSRLEDVLDIFTTRRVDAQWTEVLLGTMSLTQSVKQVREMVEIFRGPGTTVRQEHHLQAILAEIAFGEFNVPTALALELAKSALTMIEQETWPPQRERLLNYALNSLQSARVRNLVQAHLKRWFPEHFMGRSYVLRAMGSWPPENDTISLLLRGLYEEDLSNRKAAAQALAQFGSQLPNLLEQVIQIAREAHSIAAQAGALRTLTLWPETLQTPQIQEILRLQASSPSIELRLLAYFGLAQLEQVTDEHLEDALTLLGNDFVMDFRDRGLLATVLLRGWPGNLQVRDYCLSRERLSEEQWRVLFGGFASDELVIHRVVQELQGKGSPFVIYHSAMADLLESFKDVPEIVKAIDNRINRGNYEHNPRDLYFAALVGRTTVAKAALIGGLREGFIHWAAQGLLDGWGMDDPDVRSHLLPLLTSNVQAGNVGSLIPEILQDDDRARALLIELLQDPECRRKDFVIAGLKEVGAKDQETAIIATALTSLDTTAFTFSYELTDLLALFPTQPRLLEYASAVLDAGEWASSQVALHLRNNPAFRDRIRTLALPMDIGARLNIATKLRQRIGETQEMLTLLEKYRTEPEADVRSQCMVSLALRSRAEGRDLEPLITQFRRELQVRGIQNESTVQGAVSALLTLGSVNVISEEFNEPNVLKALSEKTGYTRANSVFLTTIAQHWTEFNQPPVSDETILKDYDIQALMESLCDYASDFPQTTAALLEVVRQNSSLWPNISVLQFLARTQPEGQLLLEACLAALESARFDLIVVAARLLGRHFSHAAVVVDHLLQGLEDADVTDLIDNQHVLITLAEVAPEHPWLTRINTLLQGNYRGMSYPAAFRLFCLFESPDFIIRAIQGTFKDGSRNPHIFRESITPPIIRRAKNDPEFVAALREWLRVSDDASVLATVPRLLLLAGQFSENDRNWCETEIQRSGKLSAIAMVGVDLFFGGPRPLLHSLLDTV</sequence>
<dbReference type="PANTHER" id="PTHR46844">
    <property type="entry name" value="SLR5058 PROTEIN"/>
    <property type="match status" value="1"/>
</dbReference>
<dbReference type="Gene3D" id="1.25.10.10">
    <property type="entry name" value="Leucine-rich Repeat Variant"/>
    <property type="match status" value="1"/>
</dbReference>
<evidence type="ECO:0000313" key="2">
    <source>
        <dbReference type="EMBL" id="GGR17477.1"/>
    </source>
</evidence>
<proteinExistence type="predicted"/>
<dbReference type="InterPro" id="IPR027417">
    <property type="entry name" value="P-loop_NTPase"/>
</dbReference>
<organism evidence="2 3">
    <name type="scientific">Deinococcus ruber</name>
    <dbReference type="NCBI Taxonomy" id="1848197"/>
    <lineage>
        <taxon>Bacteria</taxon>
        <taxon>Thermotogati</taxon>
        <taxon>Deinococcota</taxon>
        <taxon>Deinococci</taxon>
        <taxon>Deinococcales</taxon>
        <taxon>Deinococcaceae</taxon>
        <taxon>Deinococcus</taxon>
    </lineage>
</organism>
<feature type="domain" description="NACHT" evidence="1">
    <location>
        <begin position="16"/>
        <end position="149"/>
    </location>
</feature>
<protein>
    <recommendedName>
        <fullName evidence="1">NACHT domain-containing protein</fullName>
    </recommendedName>
</protein>
<comment type="caution">
    <text evidence="2">The sequence shown here is derived from an EMBL/GenBank/DDBJ whole genome shotgun (WGS) entry which is preliminary data.</text>
</comment>
<dbReference type="Gene3D" id="3.40.50.300">
    <property type="entry name" value="P-loop containing nucleotide triphosphate hydrolases"/>
    <property type="match status" value="1"/>
</dbReference>
<reference evidence="2" key="1">
    <citation type="journal article" date="2014" name="Int. J. Syst. Evol. Microbiol.">
        <title>Complete genome sequence of Corynebacterium casei LMG S-19264T (=DSM 44701T), isolated from a smear-ripened cheese.</title>
        <authorList>
            <consortium name="US DOE Joint Genome Institute (JGI-PGF)"/>
            <person name="Walter F."/>
            <person name="Albersmeier A."/>
            <person name="Kalinowski J."/>
            <person name="Ruckert C."/>
        </authorList>
    </citation>
    <scope>NUCLEOTIDE SEQUENCE</scope>
    <source>
        <strain evidence="2">JCM 31311</strain>
    </source>
</reference>